<comment type="caution">
    <text evidence="1">The sequence shown here is derived from an EMBL/GenBank/DDBJ whole genome shotgun (WGS) entry which is preliminary data.</text>
</comment>
<protein>
    <submittedName>
        <fullName evidence="1">Uncharacterized protein</fullName>
    </submittedName>
</protein>
<accession>M0A1D6</accession>
<keyword evidence="2" id="KW-1185">Reference proteome</keyword>
<proteinExistence type="predicted"/>
<gene>
    <name evidence="1" type="ORF">C485_02214</name>
</gene>
<evidence type="ECO:0000313" key="2">
    <source>
        <dbReference type="Proteomes" id="UP000011511"/>
    </source>
</evidence>
<dbReference type="Proteomes" id="UP000011511">
    <property type="component" value="Unassembled WGS sequence"/>
</dbReference>
<dbReference type="EMBL" id="AOIK01000008">
    <property type="protein sequence ID" value="ELY91178.1"/>
    <property type="molecule type" value="Genomic_DNA"/>
</dbReference>
<dbReference type="AlphaFoldDB" id="M0A1D6"/>
<dbReference type="PATRIC" id="fig|1227494.3.peg.431"/>
<name>M0A1D6_NATA2</name>
<sequence>MCFYYFVDTETLIPVTTRFDHNFVFHQFGRVGTGPIRDGSVDIVLWDRISTSN</sequence>
<reference evidence="1 2" key="1">
    <citation type="journal article" date="2014" name="PLoS Genet.">
        <title>Phylogenetically driven sequencing of extremely halophilic archaea reveals strategies for static and dynamic osmo-response.</title>
        <authorList>
            <person name="Becker E.A."/>
            <person name="Seitzer P.M."/>
            <person name="Tritt A."/>
            <person name="Larsen D."/>
            <person name="Krusor M."/>
            <person name="Yao A.I."/>
            <person name="Wu D."/>
            <person name="Madern D."/>
            <person name="Eisen J.A."/>
            <person name="Darling A.E."/>
            <person name="Facciotti M.T."/>
        </authorList>
    </citation>
    <scope>NUCLEOTIDE SEQUENCE [LARGE SCALE GENOMIC DNA]</scope>
    <source>
        <strain evidence="1 2">JCM 12890</strain>
    </source>
</reference>
<evidence type="ECO:0000313" key="1">
    <source>
        <dbReference type="EMBL" id="ELY91178.1"/>
    </source>
</evidence>
<organism evidence="1 2">
    <name type="scientific">Natrinema altunense (strain JCM 12890 / CGMCC 1.3731 / AJ2)</name>
    <dbReference type="NCBI Taxonomy" id="1227494"/>
    <lineage>
        <taxon>Archaea</taxon>
        <taxon>Methanobacteriati</taxon>
        <taxon>Methanobacteriota</taxon>
        <taxon>Stenosarchaea group</taxon>
        <taxon>Halobacteria</taxon>
        <taxon>Halobacteriales</taxon>
        <taxon>Natrialbaceae</taxon>
        <taxon>Natrinema</taxon>
    </lineage>
</organism>